<name>A0A183DS12_9BILA</name>
<sequence>MLQQRCGQMNRYMLGHATAAIQMTRGGREGINALLDSSHSQCLSNQLHIFIRRNVPFEILAFLVKTGWADFADKVYKAVRYGHRLLAAYMIKAYSSYNFNDLHSETLTNNTQPLKVKPCHSVLVTYNHNLLTAVKLLNAALTF</sequence>
<evidence type="ECO:0000313" key="1">
    <source>
        <dbReference type="EMBL" id="VDN18861.1"/>
    </source>
</evidence>
<organism evidence="3">
    <name type="scientific">Gongylonema pulchrum</name>
    <dbReference type="NCBI Taxonomy" id="637853"/>
    <lineage>
        <taxon>Eukaryota</taxon>
        <taxon>Metazoa</taxon>
        <taxon>Ecdysozoa</taxon>
        <taxon>Nematoda</taxon>
        <taxon>Chromadorea</taxon>
        <taxon>Rhabditida</taxon>
        <taxon>Spirurina</taxon>
        <taxon>Spiruromorpha</taxon>
        <taxon>Spiruroidea</taxon>
        <taxon>Gongylonematidae</taxon>
        <taxon>Gongylonema</taxon>
    </lineage>
</organism>
<evidence type="ECO:0000313" key="2">
    <source>
        <dbReference type="Proteomes" id="UP000271098"/>
    </source>
</evidence>
<proteinExistence type="predicted"/>
<accession>A0A183DS12</accession>
<dbReference type="EMBL" id="UYRT01078599">
    <property type="protein sequence ID" value="VDN18861.1"/>
    <property type="molecule type" value="Genomic_DNA"/>
</dbReference>
<gene>
    <name evidence="1" type="ORF">GPUH_LOCUS11503</name>
</gene>
<reference evidence="1 2" key="2">
    <citation type="submission" date="2018-11" db="EMBL/GenBank/DDBJ databases">
        <authorList>
            <consortium name="Pathogen Informatics"/>
        </authorList>
    </citation>
    <scope>NUCLEOTIDE SEQUENCE [LARGE SCALE GENOMIC DNA]</scope>
</reference>
<reference evidence="3" key="1">
    <citation type="submission" date="2016-06" db="UniProtKB">
        <authorList>
            <consortium name="WormBaseParasite"/>
        </authorList>
    </citation>
    <scope>IDENTIFICATION</scope>
</reference>
<protein>
    <submittedName>
        <fullName evidence="3">ANK_REP_REGION domain-containing protein</fullName>
    </submittedName>
</protein>
<dbReference type="OrthoDB" id="5406014at2759"/>
<evidence type="ECO:0000313" key="3">
    <source>
        <dbReference type="WBParaSite" id="GPUH_0001151701-mRNA-1"/>
    </source>
</evidence>
<dbReference type="Proteomes" id="UP000271098">
    <property type="component" value="Unassembled WGS sequence"/>
</dbReference>
<dbReference type="WBParaSite" id="GPUH_0001151701-mRNA-1">
    <property type="protein sequence ID" value="GPUH_0001151701-mRNA-1"/>
    <property type="gene ID" value="GPUH_0001151701"/>
</dbReference>
<keyword evidence="2" id="KW-1185">Reference proteome</keyword>
<dbReference type="AlphaFoldDB" id="A0A183DS12"/>